<dbReference type="GO" id="GO:0004843">
    <property type="term" value="F:cysteine-type deubiquitinase activity"/>
    <property type="evidence" value="ECO:0007669"/>
    <property type="project" value="UniProtKB-EC"/>
</dbReference>
<evidence type="ECO:0000313" key="2">
    <source>
        <dbReference type="EMBL" id="RHN61699.1"/>
    </source>
</evidence>
<dbReference type="Proteomes" id="UP000265566">
    <property type="component" value="Chromosome 4"/>
</dbReference>
<dbReference type="Gramene" id="rna24188">
    <property type="protein sequence ID" value="RHN61699.1"/>
    <property type="gene ID" value="gene24188"/>
</dbReference>
<sequence>MTMILNMMRLTQSLFFTADWITNMEWIIEQLVYSLIMFLYHFLPTFCPRGYLLPSVFGFIVYLPVNLIHRQVLLPSDLLRVFVVIDVLLNLSYKWQMHSVLANAFSVGKYSGPVVTNANSVTTPVSVVQEGIPPQMFKAVVADGHSEFSSTRQQIFCLNRESYGGYADPVSGSKFGVEHRIVCSSGKVAYNRSYDYILSLNIPLHEAVMPDDEFALPRVRLELPCKFLSSCGSA</sequence>
<feature type="transmembrane region" description="Helical" evidence="1">
    <location>
        <begin position="20"/>
        <end position="43"/>
    </location>
</feature>
<keyword evidence="1" id="KW-0812">Transmembrane</keyword>
<organism evidence="2 3">
    <name type="scientific">Medicago truncatula</name>
    <name type="common">Barrel medic</name>
    <name type="synonym">Medicago tribuloides</name>
    <dbReference type="NCBI Taxonomy" id="3880"/>
    <lineage>
        <taxon>Eukaryota</taxon>
        <taxon>Viridiplantae</taxon>
        <taxon>Streptophyta</taxon>
        <taxon>Embryophyta</taxon>
        <taxon>Tracheophyta</taxon>
        <taxon>Spermatophyta</taxon>
        <taxon>Magnoliopsida</taxon>
        <taxon>eudicotyledons</taxon>
        <taxon>Gunneridae</taxon>
        <taxon>Pentapetalae</taxon>
        <taxon>rosids</taxon>
        <taxon>fabids</taxon>
        <taxon>Fabales</taxon>
        <taxon>Fabaceae</taxon>
        <taxon>Papilionoideae</taxon>
        <taxon>50 kb inversion clade</taxon>
        <taxon>NPAAA clade</taxon>
        <taxon>Hologalegina</taxon>
        <taxon>IRL clade</taxon>
        <taxon>Trifolieae</taxon>
        <taxon>Medicago</taxon>
    </lineage>
</organism>
<proteinExistence type="predicted"/>
<comment type="caution">
    <text evidence="2">The sequence shown here is derived from an EMBL/GenBank/DDBJ whole genome shotgun (WGS) entry which is preliminary data.</text>
</comment>
<reference evidence="3" key="1">
    <citation type="journal article" date="2018" name="Nat. Plants">
        <title>Whole-genome landscape of Medicago truncatula symbiotic genes.</title>
        <authorList>
            <person name="Pecrix Y."/>
            <person name="Staton S.E."/>
            <person name="Sallet E."/>
            <person name="Lelandais-Briere C."/>
            <person name="Moreau S."/>
            <person name="Carrere S."/>
            <person name="Blein T."/>
            <person name="Jardinaud M.F."/>
            <person name="Latrasse D."/>
            <person name="Zouine M."/>
            <person name="Zahm M."/>
            <person name="Kreplak J."/>
            <person name="Mayjonade B."/>
            <person name="Satge C."/>
            <person name="Perez M."/>
            <person name="Cauet S."/>
            <person name="Marande W."/>
            <person name="Chantry-Darmon C."/>
            <person name="Lopez-Roques C."/>
            <person name="Bouchez O."/>
            <person name="Berard A."/>
            <person name="Debelle F."/>
            <person name="Munos S."/>
            <person name="Bendahmane A."/>
            <person name="Berges H."/>
            <person name="Niebel A."/>
            <person name="Buitink J."/>
            <person name="Frugier F."/>
            <person name="Benhamed M."/>
            <person name="Crespi M."/>
            <person name="Gouzy J."/>
            <person name="Gamas P."/>
        </authorList>
    </citation>
    <scope>NUCLEOTIDE SEQUENCE [LARGE SCALE GENOMIC DNA]</scope>
    <source>
        <strain evidence="3">cv. Jemalong A17</strain>
    </source>
</reference>
<evidence type="ECO:0000313" key="3">
    <source>
        <dbReference type="Proteomes" id="UP000265566"/>
    </source>
</evidence>
<evidence type="ECO:0000256" key="1">
    <source>
        <dbReference type="SAM" id="Phobius"/>
    </source>
</evidence>
<keyword evidence="2" id="KW-0378">Hydrolase</keyword>
<keyword evidence="1" id="KW-1133">Transmembrane helix</keyword>
<dbReference type="AlphaFoldDB" id="A0A396I7V6"/>
<gene>
    <name evidence="2" type="ORF">MtrunA17_Chr4g0039481</name>
</gene>
<name>A0A396I7V6_MEDTR</name>
<accession>A0A396I7V6</accession>
<protein>
    <submittedName>
        <fullName evidence="2">Putative ubiquitinyl hydrolase 1</fullName>
        <ecNumber evidence="2">3.4.19.12</ecNumber>
    </submittedName>
</protein>
<keyword evidence="1" id="KW-0472">Membrane</keyword>
<dbReference type="EC" id="3.4.19.12" evidence="2"/>
<dbReference type="EMBL" id="PSQE01000004">
    <property type="protein sequence ID" value="RHN61699.1"/>
    <property type="molecule type" value="Genomic_DNA"/>
</dbReference>